<dbReference type="EMBL" id="JAVDYG010000001">
    <property type="protein sequence ID" value="MDR7360846.1"/>
    <property type="molecule type" value="Genomic_DNA"/>
</dbReference>
<proteinExistence type="predicted"/>
<evidence type="ECO:0000313" key="1">
    <source>
        <dbReference type="EMBL" id="MDR7360846.1"/>
    </source>
</evidence>
<comment type="caution">
    <text evidence="1">The sequence shown here is derived from an EMBL/GenBank/DDBJ whole genome shotgun (WGS) entry which is preliminary data.</text>
</comment>
<gene>
    <name evidence="1" type="ORF">J2S63_000399</name>
</gene>
<dbReference type="RefSeq" id="WP_310297937.1">
    <property type="nucleotide sequence ID" value="NZ_BAAAPS010000009.1"/>
</dbReference>
<keyword evidence="2" id="KW-1185">Reference proteome</keyword>
<evidence type="ECO:0000313" key="2">
    <source>
        <dbReference type="Proteomes" id="UP001183648"/>
    </source>
</evidence>
<name>A0ABU2BRE5_9ACTN</name>
<sequence length="231" mass="25434">MSLPTTVDEVVARLREIDEALPHTDGVAVFNRMYLTVTEQIAAVIADSTRRTVRFEGAEAMSDLDVRFANLWLSAYDAAHAGRAVPAAWRPLFEARGGGRLPVQYAVAGMNTHIEHDLPIAVVGTCQARGLSPSDVHADYEAVNEVLASVESGIRRSFLDQCQRDVDDRVGPVVHLVSTWNIDKARDLAWVTAETIWELRRTRFLGERFLSGLGHTVGMTTRALLTPVLAD</sequence>
<organism evidence="1 2">
    <name type="scientific">Nocardioides marmoribigeumensis</name>
    <dbReference type="NCBI Taxonomy" id="433649"/>
    <lineage>
        <taxon>Bacteria</taxon>
        <taxon>Bacillati</taxon>
        <taxon>Actinomycetota</taxon>
        <taxon>Actinomycetes</taxon>
        <taxon>Propionibacteriales</taxon>
        <taxon>Nocardioidaceae</taxon>
        <taxon>Nocardioides</taxon>
    </lineage>
</organism>
<reference evidence="1 2" key="1">
    <citation type="submission" date="2023-07" db="EMBL/GenBank/DDBJ databases">
        <title>Sequencing the genomes of 1000 actinobacteria strains.</title>
        <authorList>
            <person name="Klenk H.-P."/>
        </authorList>
    </citation>
    <scope>NUCLEOTIDE SEQUENCE [LARGE SCALE GENOMIC DNA]</scope>
    <source>
        <strain evidence="1 2">DSM 19426</strain>
    </source>
</reference>
<accession>A0ABU2BRE5</accession>
<dbReference type="Proteomes" id="UP001183648">
    <property type="component" value="Unassembled WGS sequence"/>
</dbReference>
<dbReference type="Pfam" id="PF19458">
    <property type="entry name" value="DUF5995"/>
    <property type="match status" value="1"/>
</dbReference>
<protein>
    <submittedName>
        <fullName evidence="1">Uncharacterized protein</fullName>
    </submittedName>
</protein>
<dbReference type="InterPro" id="IPR046037">
    <property type="entry name" value="DUF5995"/>
</dbReference>